<dbReference type="InterPro" id="IPR003661">
    <property type="entry name" value="HisK_dim/P_dom"/>
</dbReference>
<dbReference type="PANTHER" id="PTHR43547:SF2">
    <property type="entry name" value="HYBRID SIGNAL TRANSDUCTION HISTIDINE KINASE C"/>
    <property type="match status" value="1"/>
</dbReference>
<dbReference type="PROSITE" id="PS50109">
    <property type="entry name" value="HIS_KIN"/>
    <property type="match status" value="1"/>
</dbReference>
<dbReference type="SMART" id="SM00065">
    <property type="entry name" value="GAF"/>
    <property type="match status" value="1"/>
</dbReference>
<dbReference type="Proteomes" id="UP000064967">
    <property type="component" value="Chromosome"/>
</dbReference>
<sequence length="693" mass="76672">MPVARKLYLVVGLMAVLVATELLTLWFVTSTMSSIRVFVDGEGRWSKAQKQAVVSILRYEQTHDEQDYQRFLEHLRVPLADRAARLEMEKPVVDRARVRELLLTGQIDYEDTSRLITFYRRFRDASYVRDAVSRWLIADDLVEEIMKEAAALRAVIRSGAADASTIERHLERIEAIDERLTELENEFANAFAMGSRDLEKMLLGFLVFLVLAVETTGIGLTASVARSLSQSLREVHRVADRVGKGDFSQKVAVESRDEVGQLARSLNQMTMNLERSFEALRLAQQEIQRAHENLELRVEQRTARLQFLATASRALASTLDYAETTAAVARFGSQYAEGWCTLEVFGEDGATELVVTGLDGELQPDAAGSVEFEPALRKIRDEALATRRAEVLTRSSGSTALCVPLHARGHLVGSLTLLPADPARRFADEEIDGAESLARMAGSAIDSARLYRSAQEAIGARDEFLSIASHELRTPLTSLLLLLQGMLRTRAPEEAAPAEVVAKLRRYAAQSERQANRLSILVDQLLDLTRIRAGRLVLAYETCDLVALVREVLQRNEVSAARAGCELVFRGPEEAVVGSWDCGRIEQVVTNLVSNALKFGAGHPVRIAVERGDGGKARLTVEDEGVGIPEDQRPRIFERFERAAPFAIGGLGLGLYIVRQIVEAHHGTIRVDSRPGEHTVFTVELPTAPNASN</sequence>
<feature type="coiled-coil region" evidence="7">
    <location>
        <begin position="166"/>
        <end position="193"/>
    </location>
</feature>
<keyword evidence="8" id="KW-1133">Transmembrane helix</keyword>
<dbReference type="SUPFAM" id="SSF55874">
    <property type="entry name" value="ATPase domain of HSP90 chaperone/DNA topoisomerase II/histidine kinase"/>
    <property type="match status" value="1"/>
</dbReference>
<organism evidence="11 12">
    <name type="scientific">Labilithrix luteola</name>
    <dbReference type="NCBI Taxonomy" id="1391654"/>
    <lineage>
        <taxon>Bacteria</taxon>
        <taxon>Pseudomonadati</taxon>
        <taxon>Myxococcota</taxon>
        <taxon>Polyangia</taxon>
        <taxon>Polyangiales</taxon>
        <taxon>Labilitrichaceae</taxon>
        <taxon>Labilithrix</taxon>
    </lineage>
</organism>
<dbReference type="PROSITE" id="PS50885">
    <property type="entry name" value="HAMP"/>
    <property type="match status" value="1"/>
</dbReference>
<evidence type="ECO:0000313" key="11">
    <source>
        <dbReference type="EMBL" id="AKV01763.1"/>
    </source>
</evidence>
<dbReference type="CDD" id="cd06225">
    <property type="entry name" value="HAMP"/>
    <property type="match status" value="1"/>
</dbReference>
<dbReference type="EMBL" id="CP012333">
    <property type="protein sequence ID" value="AKV01763.1"/>
    <property type="molecule type" value="Genomic_DNA"/>
</dbReference>
<dbReference type="SUPFAM" id="SSF55781">
    <property type="entry name" value="GAF domain-like"/>
    <property type="match status" value="1"/>
</dbReference>
<keyword evidence="8" id="KW-0812">Transmembrane</keyword>
<keyword evidence="4" id="KW-0597">Phosphoprotein</keyword>
<dbReference type="SUPFAM" id="SSF47384">
    <property type="entry name" value="Homodimeric domain of signal transducing histidine kinase"/>
    <property type="match status" value="1"/>
</dbReference>
<dbReference type="Gene3D" id="1.10.287.130">
    <property type="match status" value="1"/>
</dbReference>
<evidence type="ECO:0000259" key="10">
    <source>
        <dbReference type="PROSITE" id="PS50885"/>
    </source>
</evidence>
<dbReference type="GO" id="GO:0000155">
    <property type="term" value="F:phosphorelay sensor kinase activity"/>
    <property type="evidence" value="ECO:0007669"/>
    <property type="project" value="InterPro"/>
</dbReference>
<dbReference type="SUPFAM" id="SSF158472">
    <property type="entry name" value="HAMP domain-like"/>
    <property type="match status" value="1"/>
</dbReference>
<keyword evidence="7" id="KW-0175">Coiled coil</keyword>
<dbReference type="SMART" id="SM00387">
    <property type="entry name" value="HATPase_c"/>
    <property type="match status" value="1"/>
</dbReference>
<dbReference type="AlphaFoldDB" id="A0A0K1Q7P7"/>
<dbReference type="InterPro" id="IPR003018">
    <property type="entry name" value="GAF"/>
</dbReference>
<dbReference type="InterPro" id="IPR029016">
    <property type="entry name" value="GAF-like_dom_sf"/>
</dbReference>
<dbReference type="Pfam" id="PF02518">
    <property type="entry name" value="HATPase_c"/>
    <property type="match status" value="1"/>
</dbReference>
<keyword evidence="6 11" id="KW-0418">Kinase</keyword>
<keyword evidence="12" id="KW-1185">Reference proteome</keyword>
<dbReference type="PANTHER" id="PTHR43547">
    <property type="entry name" value="TWO-COMPONENT HISTIDINE KINASE"/>
    <property type="match status" value="1"/>
</dbReference>
<comment type="subcellular location">
    <subcellularLocation>
        <location evidence="2">Membrane</location>
    </subcellularLocation>
</comment>
<dbReference type="GO" id="GO:0016020">
    <property type="term" value="C:membrane"/>
    <property type="evidence" value="ECO:0007669"/>
    <property type="project" value="UniProtKB-SubCell"/>
</dbReference>
<protein>
    <recommendedName>
        <fullName evidence="3">histidine kinase</fullName>
        <ecNumber evidence="3">2.7.13.3</ecNumber>
    </recommendedName>
</protein>
<dbReference type="InterPro" id="IPR003594">
    <property type="entry name" value="HATPase_dom"/>
</dbReference>
<dbReference type="Gene3D" id="3.30.565.10">
    <property type="entry name" value="Histidine kinase-like ATPase, C-terminal domain"/>
    <property type="match status" value="1"/>
</dbReference>
<keyword evidence="8" id="KW-0472">Membrane</keyword>
<evidence type="ECO:0000256" key="7">
    <source>
        <dbReference type="SAM" id="Coils"/>
    </source>
</evidence>
<evidence type="ECO:0000256" key="3">
    <source>
        <dbReference type="ARBA" id="ARBA00012438"/>
    </source>
</evidence>
<dbReference type="SMART" id="SM00388">
    <property type="entry name" value="HisKA"/>
    <property type="match status" value="1"/>
</dbReference>
<evidence type="ECO:0000313" key="12">
    <source>
        <dbReference type="Proteomes" id="UP000064967"/>
    </source>
</evidence>
<dbReference type="Gene3D" id="3.30.450.40">
    <property type="match status" value="1"/>
</dbReference>
<dbReference type="PRINTS" id="PR00344">
    <property type="entry name" value="BCTRLSENSOR"/>
</dbReference>
<evidence type="ECO:0000259" key="9">
    <source>
        <dbReference type="PROSITE" id="PS50109"/>
    </source>
</evidence>
<evidence type="ECO:0000256" key="4">
    <source>
        <dbReference type="ARBA" id="ARBA00022553"/>
    </source>
</evidence>
<dbReference type="Pfam" id="PF00672">
    <property type="entry name" value="HAMP"/>
    <property type="match status" value="1"/>
</dbReference>
<feature type="domain" description="HAMP" evidence="10">
    <location>
        <begin position="226"/>
        <end position="278"/>
    </location>
</feature>
<dbReference type="EC" id="2.7.13.3" evidence="3"/>
<dbReference type="KEGG" id="llu:AKJ09_08426"/>
<dbReference type="CDD" id="cd00075">
    <property type="entry name" value="HATPase"/>
    <property type="match status" value="1"/>
</dbReference>
<dbReference type="STRING" id="1391654.AKJ09_08426"/>
<dbReference type="InterPro" id="IPR036097">
    <property type="entry name" value="HisK_dim/P_sf"/>
</dbReference>
<dbReference type="Pfam" id="PF01590">
    <property type="entry name" value="GAF"/>
    <property type="match status" value="1"/>
</dbReference>
<evidence type="ECO:0000256" key="5">
    <source>
        <dbReference type="ARBA" id="ARBA00022679"/>
    </source>
</evidence>
<name>A0A0K1Q7P7_9BACT</name>
<gene>
    <name evidence="11" type="ORF">AKJ09_08426</name>
</gene>
<evidence type="ECO:0000256" key="1">
    <source>
        <dbReference type="ARBA" id="ARBA00000085"/>
    </source>
</evidence>
<comment type="catalytic activity">
    <reaction evidence="1">
        <text>ATP + protein L-histidine = ADP + protein N-phospho-L-histidine.</text>
        <dbReference type="EC" id="2.7.13.3"/>
    </reaction>
</comment>
<dbReference type="InterPro" id="IPR036890">
    <property type="entry name" value="HATPase_C_sf"/>
</dbReference>
<feature type="domain" description="Histidine kinase" evidence="9">
    <location>
        <begin position="467"/>
        <end position="689"/>
    </location>
</feature>
<evidence type="ECO:0000256" key="2">
    <source>
        <dbReference type="ARBA" id="ARBA00004370"/>
    </source>
</evidence>
<dbReference type="Pfam" id="PF00512">
    <property type="entry name" value="HisKA"/>
    <property type="match status" value="1"/>
</dbReference>
<dbReference type="SMART" id="SM00304">
    <property type="entry name" value="HAMP"/>
    <property type="match status" value="1"/>
</dbReference>
<dbReference type="InterPro" id="IPR005467">
    <property type="entry name" value="His_kinase_dom"/>
</dbReference>
<feature type="transmembrane region" description="Helical" evidence="8">
    <location>
        <begin position="6"/>
        <end position="28"/>
    </location>
</feature>
<reference evidence="11 12" key="1">
    <citation type="submission" date="2015-08" db="EMBL/GenBank/DDBJ databases">
        <authorList>
            <person name="Babu N.S."/>
            <person name="Beckwith C.J."/>
            <person name="Beseler K.G."/>
            <person name="Brison A."/>
            <person name="Carone J.V."/>
            <person name="Caskin T.P."/>
            <person name="Diamond M."/>
            <person name="Durham M.E."/>
            <person name="Foxe J.M."/>
            <person name="Go M."/>
            <person name="Henderson B.A."/>
            <person name="Jones I.B."/>
            <person name="McGettigan J.A."/>
            <person name="Micheletti S.J."/>
            <person name="Nasrallah M.E."/>
            <person name="Ortiz D."/>
            <person name="Piller C.R."/>
            <person name="Privatt S.R."/>
            <person name="Schneider S.L."/>
            <person name="Sharp S."/>
            <person name="Smith T.C."/>
            <person name="Stanton J.D."/>
            <person name="Ullery H.E."/>
            <person name="Wilson R.J."/>
            <person name="Serrano M.G."/>
            <person name="Buck G."/>
            <person name="Lee V."/>
            <person name="Wang Y."/>
            <person name="Carvalho R."/>
            <person name="Voegtly L."/>
            <person name="Shi R."/>
            <person name="Duckworth R."/>
            <person name="Johnson A."/>
            <person name="Loviza R."/>
            <person name="Walstead R."/>
            <person name="Shah Z."/>
            <person name="Kiflezghi M."/>
            <person name="Wade K."/>
            <person name="Ball S.L."/>
            <person name="Bradley K.W."/>
            <person name="Asai D.J."/>
            <person name="Bowman C.A."/>
            <person name="Russell D.A."/>
            <person name="Pope W.H."/>
            <person name="Jacobs-Sera D."/>
            <person name="Hendrix R.W."/>
            <person name="Hatfull G.F."/>
        </authorList>
    </citation>
    <scope>NUCLEOTIDE SEQUENCE [LARGE SCALE GENOMIC DNA]</scope>
    <source>
        <strain evidence="11 12">DSM 27648</strain>
    </source>
</reference>
<dbReference type="Gene3D" id="6.10.340.10">
    <property type="match status" value="1"/>
</dbReference>
<dbReference type="InterPro" id="IPR003660">
    <property type="entry name" value="HAMP_dom"/>
</dbReference>
<evidence type="ECO:0000256" key="8">
    <source>
        <dbReference type="SAM" id="Phobius"/>
    </source>
</evidence>
<keyword evidence="5" id="KW-0808">Transferase</keyword>
<dbReference type="InterPro" id="IPR004358">
    <property type="entry name" value="Sig_transdc_His_kin-like_C"/>
</dbReference>
<proteinExistence type="predicted"/>
<accession>A0A0K1Q7P7</accession>
<evidence type="ECO:0000256" key="6">
    <source>
        <dbReference type="ARBA" id="ARBA00022777"/>
    </source>
</evidence>